<dbReference type="EMBL" id="CM023473">
    <property type="protein sequence ID" value="KAH7953229.1"/>
    <property type="molecule type" value="Genomic_DNA"/>
</dbReference>
<keyword evidence="2" id="KW-1185">Reference proteome</keyword>
<gene>
    <name evidence="1" type="ORF">HPB49_006297</name>
</gene>
<proteinExistence type="predicted"/>
<dbReference type="Proteomes" id="UP000821865">
    <property type="component" value="Chromosome 4"/>
</dbReference>
<accession>A0ACB8CVR8</accession>
<sequence>MAISIIRLHGGKLQEPFTATPPEPTFPAQCPVLPRPQITWHTHQGHAVDSQSGAAVAKGTSATTSGKGGSGDVLVASATPYGLRRVLQDGTLVFRAFGEREYAADVHHATYRCSATNGVGTIVSRDVKVRAEGMLDRAKQAGKSARHQQGGSGEAHPLALPPPLPRSGHSLGRKTMLEPGLREGGERVWL</sequence>
<protein>
    <submittedName>
        <fullName evidence="1">Uncharacterized protein</fullName>
    </submittedName>
</protein>
<name>A0ACB8CVR8_DERSI</name>
<organism evidence="1 2">
    <name type="scientific">Dermacentor silvarum</name>
    <name type="common">Tick</name>
    <dbReference type="NCBI Taxonomy" id="543639"/>
    <lineage>
        <taxon>Eukaryota</taxon>
        <taxon>Metazoa</taxon>
        <taxon>Ecdysozoa</taxon>
        <taxon>Arthropoda</taxon>
        <taxon>Chelicerata</taxon>
        <taxon>Arachnida</taxon>
        <taxon>Acari</taxon>
        <taxon>Parasitiformes</taxon>
        <taxon>Ixodida</taxon>
        <taxon>Ixodoidea</taxon>
        <taxon>Ixodidae</taxon>
        <taxon>Rhipicephalinae</taxon>
        <taxon>Dermacentor</taxon>
    </lineage>
</organism>
<evidence type="ECO:0000313" key="1">
    <source>
        <dbReference type="EMBL" id="KAH7953229.1"/>
    </source>
</evidence>
<comment type="caution">
    <text evidence="1">The sequence shown here is derived from an EMBL/GenBank/DDBJ whole genome shotgun (WGS) entry which is preliminary data.</text>
</comment>
<reference evidence="1" key="1">
    <citation type="submission" date="2020-05" db="EMBL/GenBank/DDBJ databases">
        <title>Large-scale comparative analyses of tick genomes elucidate their genetic diversity and vector capacities.</title>
        <authorList>
            <person name="Jia N."/>
            <person name="Wang J."/>
            <person name="Shi W."/>
            <person name="Du L."/>
            <person name="Sun Y."/>
            <person name="Zhan W."/>
            <person name="Jiang J."/>
            <person name="Wang Q."/>
            <person name="Zhang B."/>
            <person name="Ji P."/>
            <person name="Sakyi L.B."/>
            <person name="Cui X."/>
            <person name="Yuan T."/>
            <person name="Jiang B."/>
            <person name="Yang W."/>
            <person name="Lam T.T.-Y."/>
            <person name="Chang Q."/>
            <person name="Ding S."/>
            <person name="Wang X."/>
            <person name="Zhu J."/>
            <person name="Ruan X."/>
            <person name="Zhao L."/>
            <person name="Wei J."/>
            <person name="Que T."/>
            <person name="Du C."/>
            <person name="Cheng J."/>
            <person name="Dai P."/>
            <person name="Han X."/>
            <person name="Huang E."/>
            <person name="Gao Y."/>
            <person name="Liu J."/>
            <person name="Shao H."/>
            <person name="Ye R."/>
            <person name="Li L."/>
            <person name="Wei W."/>
            <person name="Wang X."/>
            <person name="Wang C."/>
            <person name="Yang T."/>
            <person name="Huo Q."/>
            <person name="Li W."/>
            <person name="Guo W."/>
            <person name="Chen H."/>
            <person name="Zhou L."/>
            <person name="Ni X."/>
            <person name="Tian J."/>
            <person name="Zhou Y."/>
            <person name="Sheng Y."/>
            <person name="Liu T."/>
            <person name="Pan Y."/>
            <person name="Xia L."/>
            <person name="Li J."/>
            <person name="Zhao F."/>
            <person name="Cao W."/>
        </authorList>
    </citation>
    <scope>NUCLEOTIDE SEQUENCE</scope>
    <source>
        <strain evidence="1">Dsil-2018</strain>
    </source>
</reference>
<evidence type="ECO:0000313" key="2">
    <source>
        <dbReference type="Proteomes" id="UP000821865"/>
    </source>
</evidence>